<dbReference type="Gene3D" id="1.10.510.10">
    <property type="entry name" value="Transferase(Phosphotransferase) domain 1"/>
    <property type="match status" value="1"/>
</dbReference>
<gene>
    <name evidence="11" type="ORF">DSTB1V02_LOCUS6469</name>
</gene>
<dbReference type="Pfam" id="PF22540">
    <property type="entry name" value="RET_CRD"/>
    <property type="match status" value="1"/>
</dbReference>
<keyword evidence="5" id="KW-0106">Calcium</keyword>
<dbReference type="PROSITE" id="PS50070">
    <property type="entry name" value="KRINGLE_2"/>
    <property type="match status" value="1"/>
</dbReference>
<dbReference type="FunFam" id="1.10.510.10:FF:000462">
    <property type="entry name" value="Receptor tyrosine kinase"/>
    <property type="match status" value="1"/>
</dbReference>
<keyword evidence="3" id="KW-1015">Disulfide bond</keyword>
<dbReference type="Proteomes" id="UP000677054">
    <property type="component" value="Unassembled WGS sequence"/>
</dbReference>
<dbReference type="InterPro" id="IPR055162">
    <property type="entry name" value="RET_CRD"/>
</dbReference>
<evidence type="ECO:0008006" key="13">
    <source>
        <dbReference type="Google" id="ProtNLM"/>
    </source>
</evidence>
<dbReference type="Pfam" id="PF00051">
    <property type="entry name" value="Kringle"/>
    <property type="match status" value="1"/>
</dbReference>
<dbReference type="PROSITE" id="PS50268">
    <property type="entry name" value="CADHERIN_2"/>
    <property type="match status" value="1"/>
</dbReference>
<comment type="caution">
    <text evidence="6">Lacks conserved residue(s) required for the propagation of feature annotation.</text>
</comment>
<dbReference type="CDD" id="cd11304">
    <property type="entry name" value="Cadherin_repeat"/>
    <property type="match status" value="1"/>
</dbReference>
<reference evidence="11" key="1">
    <citation type="submission" date="2020-11" db="EMBL/GenBank/DDBJ databases">
        <authorList>
            <person name="Tran Van P."/>
        </authorList>
    </citation>
    <scope>NUCLEOTIDE SEQUENCE</scope>
</reference>
<dbReference type="InterPro" id="IPR020635">
    <property type="entry name" value="Tyr_kinase_cat_dom"/>
</dbReference>
<sequence>MFHSGECLRFTEKEMTFTIPDGFPTDGVIHQLRVFKDWNETYKVEEFKIKNPSIPPVWIDPSSGVIFARPDFIQRLNRTRDGKQVEVEACINRTCDSMKLHFVAAGVPADCSNGSINEDVCFHEEHAFQVKENLKGVVLGDLRPKVMQTLCPDLNISYYIVSEPNWGVRVSWDGKLETTFELDREDLVKANENQTFVLQVRCFVQNDVPGMEPYTFKHEIQVEVLDEDDNPPELLISDLRPIDLSCHSLKEGDNLKTIMTEVPISDADSVLVNSFQVRMLGDDLGIFNQSSLKIISHNFRTLVEVDLPVGKNMNVNDLEALPKGVYNVSIVVEDTSLHNPHASNKVTFEIHLLSRKEMIKTREEMLEGIREALGAYPISVQVPKNTKGIFRLPINSTARPSWNSSFSLPSSASGVFRITPETGIIYIPDLLDLNVGMEVEMKEVLVQFREHSEPWSIPVNISVRVESSSSPCSHATTRQCASFEDPESCSGECGCFWRQGKNTTNPTNLYSTCSQDLHTCPDGRCDELEQLHPWLCPQDCARTVVGLGHSPGITCDGERGIFHARGVCSCLKDDECSCKDATNEEEEEHLPPECLRTAKGLEYIGHMNRSWSGKLCIVWHHASLLEEVNEDGIMDPIPPENYCRNMKNHDRPWCFVDSLKGIIWEYCNIPRCTGHGPDGNPLLVSKPPIHLLCSCNDKDPSNTAMFYGSDAQPAARRDPFCGPLDASASVDAGGHFVRDAFRETSKESLLIPYDVQPSRWKRKANKRLLAVVAYWTGQGNNGEGESSSYNTSVYPQTISTREPSTVYSSDVAYLVQDSSIFRSISDISTLDPAMAANVINCHLSGPCADPAPLDRSRLPSFLPPGPPLEAIANLRGLTKDSSIFRSISDISTLDPAMAANVINCHPSGPCAAPAPLDRSRLPSFLPPGPLLEGVDKKWEFPRNRLHLETVLGEGEFGRVLKGQALGILPHEPGYRTVAVKMPKNPGNAIEERDLLSEFHLLKDVSHPNVIRVLGIVTQQGGPVMLILEFCKYGCLRSYLRKCVGGEEFEENEAGSGESLTPNDILSIAWQIARGMAYIANMRLVHRDLAARNVLLAEGRQCKISDFGLTRDVYEGDIYMKISKGRVPVKWMAPESLVDGVYTSKSDVWSFGVLLWELTTMGASPYPGVPLENLVSLLESGYRMSRPTSSAPELYSLMKSCWTYKPAERPDFQTLSDKLEELLQSSSEYLEVKQPCASNAMYFLPSSEEPTAEREREVKVEEHEEVDPSNANRLVDESAPLVFAGQQDGPCYDVSSPPIPPCHCGLAMCEYGDADEAECFVRCHENYPNEFVVGVCHISDDNCLCYCSETSTLPEDCPGEFSH</sequence>
<keyword evidence="7" id="KW-0547">Nucleotide-binding</keyword>
<evidence type="ECO:0000256" key="3">
    <source>
        <dbReference type="ARBA" id="ARBA00023157"/>
    </source>
</evidence>
<dbReference type="PROSITE" id="PS00107">
    <property type="entry name" value="PROTEIN_KINASE_ATP"/>
    <property type="match status" value="1"/>
</dbReference>
<keyword evidence="12" id="KW-1185">Reference proteome</keyword>
<dbReference type="PROSITE" id="PS00021">
    <property type="entry name" value="KRINGLE_1"/>
    <property type="match status" value="1"/>
</dbReference>
<dbReference type="InterPro" id="IPR017441">
    <property type="entry name" value="Protein_kinase_ATP_BS"/>
</dbReference>
<protein>
    <recommendedName>
        <fullName evidence="13">Receptor protein-tyrosine kinase</fullName>
    </recommendedName>
</protein>
<evidence type="ECO:0000256" key="2">
    <source>
        <dbReference type="ARBA" id="ARBA00022572"/>
    </source>
</evidence>
<evidence type="ECO:0000256" key="7">
    <source>
        <dbReference type="PROSITE-ProRule" id="PRU10141"/>
    </source>
</evidence>
<dbReference type="InterPro" id="IPR050122">
    <property type="entry name" value="RTK"/>
</dbReference>
<keyword evidence="7" id="KW-0067">ATP-binding</keyword>
<feature type="domain" description="Kringle" evidence="9">
    <location>
        <begin position="599"/>
        <end position="672"/>
    </location>
</feature>
<evidence type="ECO:0000256" key="4">
    <source>
        <dbReference type="ARBA" id="ARBA00051243"/>
    </source>
</evidence>
<name>A0A7R9A538_9CRUS</name>
<comment type="subcellular location">
    <subcellularLocation>
        <location evidence="1">Membrane</location>
        <topology evidence="1">Single-pass membrane protein</topology>
    </subcellularLocation>
</comment>
<dbReference type="InterPro" id="IPR011009">
    <property type="entry name" value="Kinase-like_dom_sf"/>
</dbReference>
<dbReference type="PANTHER" id="PTHR24416">
    <property type="entry name" value="TYROSINE-PROTEIN KINASE RECEPTOR"/>
    <property type="match status" value="1"/>
</dbReference>
<dbReference type="Gene3D" id="2.40.20.10">
    <property type="entry name" value="Plasminogen Kringle 4"/>
    <property type="match status" value="1"/>
</dbReference>
<accession>A0A7R9A538</accession>
<dbReference type="GO" id="GO:0005524">
    <property type="term" value="F:ATP binding"/>
    <property type="evidence" value="ECO:0007669"/>
    <property type="project" value="UniProtKB-UniRule"/>
</dbReference>
<dbReference type="GO" id="GO:0043235">
    <property type="term" value="C:receptor complex"/>
    <property type="evidence" value="ECO:0007669"/>
    <property type="project" value="TreeGrafter"/>
</dbReference>
<dbReference type="GO" id="GO:0005509">
    <property type="term" value="F:calcium ion binding"/>
    <property type="evidence" value="ECO:0007669"/>
    <property type="project" value="UniProtKB-UniRule"/>
</dbReference>
<dbReference type="SMART" id="SM00219">
    <property type="entry name" value="TyrKc"/>
    <property type="match status" value="1"/>
</dbReference>
<evidence type="ECO:0000259" key="9">
    <source>
        <dbReference type="PROSITE" id="PS50070"/>
    </source>
</evidence>
<proteinExistence type="predicted"/>
<dbReference type="PROSITE" id="PS00109">
    <property type="entry name" value="PROTEIN_KINASE_TYR"/>
    <property type="match status" value="1"/>
</dbReference>
<dbReference type="SMART" id="SM00130">
    <property type="entry name" value="KR"/>
    <property type="match status" value="1"/>
</dbReference>
<dbReference type="InterPro" id="IPR001245">
    <property type="entry name" value="Ser-Thr/Tyr_kinase_cat_dom"/>
</dbReference>
<feature type="domain" description="Protein kinase" evidence="8">
    <location>
        <begin position="945"/>
        <end position="1222"/>
    </location>
</feature>
<dbReference type="OrthoDB" id="6337809at2759"/>
<dbReference type="InterPro" id="IPR013806">
    <property type="entry name" value="Kringle-like"/>
</dbReference>
<dbReference type="GO" id="GO:0005886">
    <property type="term" value="C:plasma membrane"/>
    <property type="evidence" value="ECO:0007669"/>
    <property type="project" value="TreeGrafter"/>
</dbReference>
<evidence type="ECO:0000259" key="8">
    <source>
        <dbReference type="PROSITE" id="PS50011"/>
    </source>
</evidence>
<dbReference type="InterPro" id="IPR038178">
    <property type="entry name" value="Kringle_sf"/>
</dbReference>
<dbReference type="CDD" id="cd00192">
    <property type="entry name" value="PTKc"/>
    <property type="match status" value="1"/>
</dbReference>
<evidence type="ECO:0000313" key="11">
    <source>
        <dbReference type="EMBL" id="CAD7246621.1"/>
    </source>
</evidence>
<dbReference type="Gene3D" id="3.30.200.20">
    <property type="entry name" value="Phosphorylase Kinase, domain 1"/>
    <property type="match status" value="1"/>
</dbReference>
<dbReference type="SUPFAM" id="SSF56112">
    <property type="entry name" value="Protein kinase-like (PK-like)"/>
    <property type="match status" value="1"/>
</dbReference>
<dbReference type="GO" id="GO:0007169">
    <property type="term" value="P:cell surface receptor protein tyrosine kinase signaling pathway"/>
    <property type="evidence" value="ECO:0007669"/>
    <property type="project" value="TreeGrafter"/>
</dbReference>
<dbReference type="InterPro" id="IPR002126">
    <property type="entry name" value="Cadherin-like_dom"/>
</dbReference>
<dbReference type="PROSITE" id="PS50011">
    <property type="entry name" value="PROTEIN_KINASE_DOM"/>
    <property type="match status" value="1"/>
</dbReference>
<feature type="binding site" evidence="7">
    <location>
        <position position="980"/>
    </location>
    <ligand>
        <name>ATP</name>
        <dbReference type="ChEBI" id="CHEBI:30616"/>
    </ligand>
</feature>
<dbReference type="EMBL" id="LR900705">
    <property type="protein sequence ID" value="CAD7246621.1"/>
    <property type="molecule type" value="Genomic_DNA"/>
</dbReference>
<keyword evidence="2 6" id="KW-0420">Kringle</keyword>
<dbReference type="EMBL" id="CAJPEV010001188">
    <property type="protein sequence ID" value="CAG0891255.1"/>
    <property type="molecule type" value="Genomic_DNA"/>
</dbReference>
<dbReference type="InterPro" id="IPR018056">
    <property type="entry name" value="Kringle_CS"/>
</dbReference>
<dbReference type="InterPro" id="IPR008266">
    <property type="entry name" value="Tyr_kinase_AS"/>
</dbReference>
<dbReference type="PANTHER" id="PTHR24416:SF617">
    <property type="entry name" value="RET ONCOGENE, ISOFORM A"/>
    <property type="match status" value="1"/>
</dbReference>
<evidence type="ECO:0000313" key="12">
    <source>
        <dbReference type="Proteomes" id="UP000677054"/>
    </source>
</evidence>
<evidence type="ECO:0000259" key="10">
    <source>
        <dbReference type="PROSITE" id="PS50268"/>
    </source>
</evidence>
<dbReference type="PRINTS" id="PR00109">
    <property type="entry name" value="TYRKINASE"/>
</dbReference>
<evidence type="ECO:0000256" key="1">
    <source>
        <dbReference type="ARBA" id="ARBA00004167"/>
    </source>
</evidence>
<organism evidence="11">
    <name type="scientific">Darwinula stevensoni</name>
    <dbReference type="NCBI Taxonomy" id="69355"/>
    <lineage>
        <taxon>Eukaryota</taxon>
        <taxon>Metazoa</taxon>
        <taxon>Ecdysozoa</taxon>
        <taxon>Arthropoda</taxon>
        <taxon>Crustacea</taxon>
        <taxon>Oligostraca</taxon>
        <taxon>Ostracoda</taxon>
        <taxon>Podocopa</taxon>
        <taxon>Podocopida</taxon>
        <taxon>Darwinulocopina</taxon>
        <taxon>Darwinuloidea</taxon>
        <taxon>Darwinulidae</taxon>
        <taxon>Darwinula</taxon>
    </lineage>
</organism>
<dbReference type="InterPro" id="IPR000719">
    <property type="entry name" value="Prot_kinase_dom"/>
</dbReference>
<evidence type="ECO:0000256" key="6">
    <source>
        <dbReference type="PROSITE-ProRule" id="PRU00121"/>
    </source>
</evidence>
<evidence type="ECO:0000256" key="5">
    <source>
        <dbReference type="PROSITE-ProRule" id="PRU00043"/>
    </source>
</evidence>
<feature type="domain" description="Cadherin" evidence="10">
    <location>
        <begin position="156"/>
        <end position="234"/>
    </location>
</feature>
<dbReference type="GO" id="GO:0004714">
    <property type="term" value="F:transmembrane receptor protein tyrosine kinase activity"/>
    <property type="evidence" value="ECO:0007669"/>
    <property type="project" value="UniProtKB-EC"/>
</dbReference>
<dbReference type="InterPro" id="IPR000001">
    <property type="entry name" value="Kringle"/>
</dbReference>
<comment type="catalytic activity">
    <reaction evidence="4">
        <text>L-tyrosyl-[protein] + ATP = O-phospho-L-tyrosyl-[protein] + ADP + H(+)</text>
        <dbReference type="Rhea" id="RHEA:10596"/>
        <dbReference type="Rhea" id="RHEA-COMP:10136"/>
        <dbReference type="Rhea" id="RHEA-COMP:20101"/>
        <dbReference type="ChEBI" id="CHEBI:15378"/>
        <dbReference type="ChEBI" id="CHEBI:30616"/>
        <dbReference type="ChEBI" id="CHEBI:46858"/>
        <dbReference type="ChEBI" id="CHEBI:61978"/>
        <dbReference type="ChEBI" id="CHEBI:456216"/>
        <dbReference type="EC" id="2.7.10.1"/>
    </reaction>
</comment>
<dbReference type="GO" id="GO:0007156">
    <property type="term" value="P:homophilic cell adhesion via plasma membrane adhesion molecules"/>
    <property type="evidence" value="ECO:0007669"/>
    <property type="project" value="InterPro"/>
</dbReference>
<dbReference type="SUPFAM" id="SSF57440">
    <property type="entry name" value="Kringle-like"/>
    <property type="match status" value="1"/>
</dbReference>
<dbReference type="Pfam" id="PF07714">
    <property type="entry name" value="PK_Tyr_Ser-Thr"/>
    <property type="match status" value="1"/>
</dbReference>